<sequence>MNFTTANIALRLANATTLEAQGTAAVGGPLDVSYSSWAQSFSTWAARAMNAVGITTTDAFINGHLNGSSWLTSTLNPRNGHRESAATAYLEPAVSRPSLHIFDNTLGERILFDEEKVARGLKVTTENRTYTLAARRKVIVSGGAFQSPHLLLVSGVGPAGLLREHGIEVVADRPGVGQNLQDHVFFGITYRVNVATASALQYGDAEAVAVAEFNADGTGPLASPGGDFAGYEKLPQSLRASFAPATLAELDRLPADWPEMQYRTLPTYVGDFETASTGSPQDGYMYATLLATLIAPSSRGNISILSPHMADQPLINPNWMTTQGDINLVIGGFKRLRQILTSPAITNVTIGPEYYPGSRVQTDEQIHRQIQDSFNTMYHAASSCKMGKRSDPYAVVDSHARVYGVRNYMLAEKIADRIKSGK</sequence>
<evidence type="ECO:0000256" key="2">
    <source>
        <dbReference type="ARBA" id="ARBA00023180"/>
    </source>
</evidence>
<dbReference type="GO" id="GO:0050660">
    <property type="term" value="F:flavin adenine dinucleotide binding"/>
    <property type="evidence" value="ECO:0007669"/>
    <property type="project" value="InterPro"/>
</dbReference>
<organism evidence="4 5">
    <name type="scientific">Cytospora paraplurivora</name>
    <dbReference type="NCBI Taxonomy" id="2898453"/>
    <lineage>
        <taxon>Eukaryota</taxon>
        <taxon>Fungi</taxon>
        <taxon>Dikarya</taxon>
        <taxon>Ascomycota</taxon>
        <taxon>Pezizomycotina</taxon>
        <taxon>Sordariomycetes</taxon>
        <taxon>Sordariomycetidae</taxon>
        <taxon>Diaporthales</taxon>
        <taxon>Cytosporaceae</taxon>
        <taxon>Cytospora</taxon>
    </lineage>
</organism>
<dbReference type="InterPro" id="IPR012132">
    <property type="entry name" value="GMC_OxRdtase"/>
</dbReference>
<gene>
    <name evidence="4" type="ORF">SLS53_001363</name>
</gene>
<feature type="domain" description="Glucose-methanol-choline oxidoreductase N-terminal" evidence="3">
    <location>
        <begin position="143"/>
        <end position="157"/>
    </location>
</feature>
<comment type="caution">
    <text evidence="4">The sequence shown here is derived from an EMBL/GenBank/DDBJ whole genome shotgun (WGS) entry which is preliminary data.</text>
</comment>
<dbReference type="InterPro" id="IPR007867">
    <property type="entry name" value="GMC_OxRtase_C"/>
</dbReference>
<accession>A0AAN9UJH3</accession>
<dbReference type="PANTHER" id="PTHR11552">
    <property type="entry name" value="GLUCOSE-METHANOL-CHOLINE GMC OXIDOREDUCTASE"/>
    <property type="match status" value="1"/>
</dbReference>
<evidence type="ECO:0000313" key="4">
    <source>
        <dbReference type="EMBL" id="KAK7748111.1"/>
    </source>
</evidence>
<dbReference type="SUPFAM" id="SSF51905">
    <property type="entry name" value="FAD/NAD(P)-binding domain"/>
    <property type="match status" value="1"/>
</dbReference>
<dbReference type="GO" id="GO:0016614">
    <property type="term" value="F:oxidoreductase activity, acting on CH-OH group of donors"/>
    <property type="evidence" value="ECO:0007669"/>
    <property type="project" value="InterPro"/>
</dbReference>
<dbReference type="PROSITE" id="PS00624">
    <property type="entry name" value="GMC_OXRED_2"/>
    <property type="match status" value="1"/>
</dbReference>
<dbReference type="Pfam" id="PF05199">
    <property type="entry name" value="GMC_oxred_C"/>
    <property type="match status" value="1"/>
</dbReference>
<dbReference type="InterPro" id="IPR000172">
    <property type="entry name" value="GMC_OxRdtase_N"/>
</dbReference>
<proteinExistence type="inferred from homology"/>
<dbReference type="Pfam" id="PF00732">
    <property type="entry name" value="GMC_oxred_N"/>
    <property type="match status" value="1"/>
</dbReference>
<dbReference type="InterPro" id="IPR036188">
    <property type="entry name" value="FAD/NAD-bd_sf"/>
</dbReference>
<dbReference type="AlphaFoldDB" id="A0AAN9UJH3"/>
<name>A0AAN9UJH3_9PEZI</name>
<dbReference type="GO" id="GO:0044550">
    <property type="term" value="P:secondary metabolite biosynthetic process"/>
    <property type="evidence" value="ECO:0007669"/>
    <property type="project" value="TreeGrafter"/>
</dbReference>
<dbReference type="PIRSF" id="PIRSF000137">
    <property type="entry name" value="Alcohol_oxidase"/>
    <property type="match status" value="1"/>
</dbReference>
<evidence type="ECO:0000313" key="5">
    <source>
        <dbReference type="Proteomes" id="UP001320245"/>
    </source>
</evidence>
<keyword evidence="5" id="KW-1185">Reference proteome</keyword>
<dbReference type="Gene3D" id="3.30.560.10">
    <property type="entry name" value="Glucose Oxidase, domain 3"/>
    <property type="match status" value="1"/>
</dbReference>
<dbReference type="Proteomes" id="UP001320245">
    <property type="component" value="Unassembled WGS sequence"/>
</dbReference>
<reference evidence="4 5" key="1">
    <citation type="journal article" date="2023" name="PLoS ONE">
        <title>Cytospora paraplurivora sp. nov. isolated from orchards with fruit tree decline syndrome in Ontario, Canada.</title>
        <authorList>
            <person name="Ilyukhin E."/>
            <person name="Nguyen H.D.T."/>
            <person name="Castle A.J."/>
            <person name="Ellouze W."/>
        </authorList>
    </citation>
    <scope>NUCLEOTIDE SEQUENCE [LARGE SCALE GENOMIC DNA]</scope>
    <source>
        <strain evidence="4 5">FDS-564</strain>
    </source>
</reference>
<protein>
    <recommendedName>
        <fullName evidence="3">Glucose-methanol-choline oxidoreductase N-terminal domain-containing protein</fullName>
    </recommendedName>
</protein>
<dbReference type="EMBL" id="JAJSPL020000003">
    <property type="protein sequence ID" value="KAK7748111.1"/>
    <property type="molecule type" value="Genomic_DNA"/>
</dbReference>
<dbReference type="Gene3D" id="3.50.50.60">
    <property type="entry name" value="FAD/NAD(P)-binding domain"/>
    <property type="match status" value="1"/>
</dbReference>
<evidence type="ECO:0000259" key="3">
    <source>
        <dbReference type="PROSITE" id="PS00624"/>
    </source>
</evidence>
<dbReference type="PANTHER" id="PTHR11552:SF138">
    <property type="entry name" value="DEHYDROGENASE PKFF-RELATED"/>
    <property type="match status" value="1"/>
</dbReference>
<comment type="similarity">
    <text evidence="1">Belongs to the GMC oxidoreductase family.</text>
</comment>
<keyword evidence="2" id="KW-0325">Glycoprotein</keyword>
<dbReference type="SUPFAM" id="SSF54373">
    <property type="entry name" value="FAD-linked reductases, C-terminal domain"/>
    <property type="match status" value="1"/>
</dbReference>
<evidence type="ECO:0000256" key="1">
    <source>
        <dbReference type="ARBA" id="ARBA00010790"/>
    </source>
</evidence>